<dbReference type="RefSeq" id="WP_135626150.1">
    <property type="nucleotide sequence ID" value="NZ_RQGU01000036.1"/>
</dbReference>
<evidence type="ECO:0000313" key="5">
    <source>
        <dbReference type="Proteomes" id="UP000297832"/>
    </source>
</evidence>
<dbReference type="Gene3D" id="3.30.530.20">
    <property type="match status" value="1"/>
</dbReference>
<dbReference type="SUPFAM" id="SSF55961">
    <property type="entry name" value="Bet v1-like"/>
    <property type="match status" value="1"/>
</dbReference>
<gene>
    <name evidence="3" type="ORF">EHQ81_09655</name>
    <name evidence="4" type="ORF">EHQ82_03370</name>
</gene>
<protein>
    <submittedName>
        <fullName evidence="3">Polyketide cyclase</fullName>
    </submittedName>
</protein>
<proteinExistence type="inferred from homology"/>
<dbReference type="PANTHER" id="PTHR36929:SF5">
    <property type="entry name" value="BLR6751 PROTEIN"/>
    <property type="match status" value="1"/>
</dbReference>
<accession>A0A5F2C5K1</accession>
<evidence type="ECO:0000313" key="4">
    <source>
        <dbReference type="EMBL" id="TGM27054.1"/>
    </source>
</evidence>
<evidence type="ECO:0000313" key="3">
    <source>
        <dbReference type="EMBL" id="TGM14014.1"/>
    </source>
</evidence>
<sequence length="145" mass="16968">MNQDNPKEIVSTRVVNFPREKVFQAWTDPDQLKNWWGPKGFKNTFEVFDQRPGGEWKFTMHGPDGTDYPNRSVFQEIVKPEKIVFDHLSGPIFKVTTTFESMGEKTKLVFRMLFETAEECEQIKVYAVDGNEQNFDRLEELLAKV</sequence>
<evidence type="ECO:0000259" key="2">
    <source>
        <dbReference type="Pfam" id="PF08327"/>
    </source>
</evidence>
<dbReference type="InterPro" id="IPR023393">
    <property type="entry name" value="START-like_dom_sf"/>
</dbReference>
<name>A0A5F2C5K1_9LEPT</name>
<dbReference type="Pfam" id="PF08327">
    <property type="entry name" value="AHSA1"/>
    <property type="match status" value="1"/>
</dbReference>
<dbReference type="EMBL" id="RQGV01000010">
    <property type="protein sequence ID" value="TGM14014.1"/>
    <property type="molecule type" value="Genomic_DNA"/>
</dbReference>
<dbReference type="InterPro" id="IPR013538">
    <property type="entry name" value="ASHA1/2-like_C"/>
</dbReference>
<keyword evidence="6" id="KW-1185">Reference proteome</keyword>
<dbReference type="Proteomes" id="UP000297832">
    <property type="component" value="Unassembled WGS sequence"/>
</dbReference>
<evidence type="ECO:0000256" key="1">
    <source>
        <dbReference type="ARBA" id="ARBA00006817"/>
    </source>
</evidence>
<reference evidence="3 5" key="2">
    <citation type="journal article" date="2019" name="PLoS Negl. Trop. Dis.">
        <title>Revisiting the worldwide diversity of Leptospira species in the environment.</title>
        <authorList>
            <person name="Vincent A.T."/>
            <person name="Schiettekatte O."/>
            <person name="Bourhy P."/>
            <person name="Veyrier F.J."/>
            <person name="Picardeau M."/>
        </authorList>
    </citation>
    <scope>NUCLEOTIDE SEQUENCE [LARGE SCALE GENOMIC DNA]</scope>
    <source>
        <strain evidence="3 5">201702405</strain>
        <strain evidence="4">201702406</strain>
    </source>
</reference>
<evidence type="ECO:0000313" key="6">
    <source>
        <dbReference type="Proteomes" id="UP000298057"/>
    </source>
</evidence>
<dbReference type="PANTHER" id="PTHR36929">
    <property type="entry name" value="ATTACHMENT SUBUNIT, PUTATIVE-RELATED"/>
    <property type="match status" value="1"/>
</dbReference>
<reference evidence="4" key="1">
    <citation type="submission" date="2018-10" db="EMBL/GenBank/DDBJ databases">
        <authorList>
            <person name="Vincent A.T."/>
            <person name="Schiettekatte O."/>
            <person name="Bourhy P."/>
            <person name="Veyrier F.J."/>
            <person name="Picardeau M."/>
        </authorList>
    </citation>
    <scope>NUCLEOTIDE SEQUENCE</scope>
    <source>
        <strain evidence="4">201702406</strain>
    </source>
</reference>
<dbReference type="Proteomes" id="UP000298057">
    <property type="component" value="Unassembled WGS sequence"/>
</dbReference>
<comment type="similarity">
    <text evidence="1">Belongs to the AHA1 family.</text>
</comment>
<dbReference type="AlphaFoldDB" id="A0A5F2C5K1"/>
<feature type="domain" description="Activator of Hsp90 ATPase homologue 1/2-like C-terminal" evidence="2">
    <location>
        <begin position="17"/>
        <end position="142"/>
    </location>
</feature>
<dbReference type="EMBL" id="RQGU01000036">
    <property type="protein sequence ID" value="TGM27054.1"/>
    <property type="molecule type" value="Genomic_DNA"/>
</dbReference>
<comment type="caution">
    <text evidence="3">The sequence shown here is derived from an EMBL/GenBank/DDBJ whole genome shotgun (WGS) entry which is preliminary data.</text>
</comment>
<organism evidence="3 5">
    <name type="scientific">Leptospira selangorensis</name>
    <dbReference type="NCBI Taxonomy" id="2484982"/>
    <lineage>
        <taxon>Bacteria</taxon>
        <taxon>Pseudomonadati</taxon>
        <taxon>Spirochaetota</taxon>
        <taxon>Spirochaetia</taxon>
        <taxon>Leptospirales</taxon>
        <taxon>Leptospiraceae</taxon>
        <taxon>Leptospira</taxon>
    </lineage>
</organism>
<dbReference type="CDD" id="cd08894">
    <property type="entry name" value="SRPBCC_CalC_Aha1-like_1"/>
    <property type="match status" value="1"/>
</dbReference>